<name>A0A6A3TJ88_9STRA</name>
<evidence type="ECO:0000313" key="6">
    <source>
        <dbReference type="Proteomes" id="UP000440367"/>
    </source>
</evidence>
<evidence type="ECO:0000313" key="3">
    <source>
        <dbReference type="EMBL" id="KAE9220487.1"/>
    </source>
</evidence>
<evidence type="ECO:0000313" key="4">
    <source>
        <dbReference type="EMBL" id="KAE9296135.1"/>
    </source>
</evidence>
<dbReference type="Proteomes" id="UP000440732">
    <property type="component" value="Unassembled WGS sequence"/>
</dbReference>
<dbReference type="EMBL" id="QXGD01000912">
    <property type="protein sequence ID" value="KAE9220487.1"/>
    <property type="molecule type" value="Genomic_DNA"/>
</dbReference>
<dbReference type="Proteomes" id="UP000488956">
    <property type="component" value="Unassembled WGS sequence"/>
</dbReference>
<gene>
    <name evidence="4" type="ORF">PF001_g17003</name>
    <name evidence="3" type="ORF">PF002_g15876</name>
    <name evidence="2" type="ORF">PF006_g14117</name>
    <name evidence="1" type="ORF">PF010_g17099</name>
</gene>
<evidence type="ECO:0000313" key="5">
    <source>
        <dbReference type="Proteomes" id="UP000437068"/>
    </source>
</evidence>
<accession>A0A6A3TJ88</accession>
<protein>
    <submittedName>
        <fullName evidence="2">Uncharacterized protein</fullName>
    </submittedName>
</protein>
<evidence type="ECO:0000313" key="2">
    <source>
        <dbReference type="EMBL" id="KAE9137737.1"/>
    </source>
</evidence>
<comment type="caution">
    <text evidence="2">The sequence shown here is derived from an EMBL/GenBank/DDBJ whole genome shotgun (WGS) entry which is preliminary data.</text>
</comment>
<dbReference type="Proteomes" id="UP000437068">
    <property type="component" value="Unassembled WGS sequence"/>
</dbReference>
<evidence type="ECO:0000313" key="8">
    <source>
        <dbReference type="Proteomes" id="UP000488956"/>
    </source>
</evidence>
<reference evidence="5 6" key="1">
    <citation type="submission" date="2018-08" db="EMBL/GenBank/DDBJ databases">
        <title>Genomic investigation of the strawberry pathogen Phytophthora fragariae indicates pathogenicity is determined by transcriptional variation in three key races.</title>
        <authorList>
            <person name="Adams T.M."/>
            <person name="Armitage A.D."/>
            <person name="Sobczyk M.K."/>
            <person name="Bates H.J."/>
            <person name="Dunwell J.M."/>
            <person name="Nellist C.F."/>
            <person name="Harrison R.J."/>
        </authorList>
    </citation>
    <scope>NUCLEOTIDE SEQUENCE [LARGE SCALE GENOMIC DNA]</scope>
    <source>
        <strain evidence="4 5">A4</strain>
        <strain evidence="3 6">BC-1</strain>
        <strain evidence="2 7">NOV-5</strain>
        <strain evidence="1 8">ONT-3</strain>
    </source>
</reference>
<dbReference type="EMBL" id="QXFX01001211">
    <property type="protein sequence ID" value="KAE9094459.1"/>
    <property type="molecule type" value="Genomic_DNA"/>
</dbReference>
<dbReference type="EMBL" id="QXGE01001203">
    <property type="protein sequence ID" value="KAE9296135.1"/>
    <property type="molecule type" value="Genomic_DNA"/>
</dbReference>
<organism evidence="2 7">
    <name type="scientific">Phytophthora fragariae</name>
    <dbReference type="NCBI Taxonomy" id="53985"/>
    <lineage>
        <taxon>Eukaryota</taxon>
        <taxon>Sar</taxon>
        <taxon>Stramenopiles</taxon>
        <taxon>Oomycota</taxon>
        <taxon>Peronosporomycetes</taxon>
        <taxon>Peronosporales</taxon>
        <taxon>Peronosporaceae</taxon>
        <taxon>Phytophthora</taxon>
    </lineage>
</organism>
<dbReference type="EMBL" id="QXGA01000871">
    <property type="protein sequence ID" value="KAE9137737.1"/>
    <property type="molecule type" value="Genomic_DNA"/>
</dbReference>
<sequence length="111" mass="13143">MLTLSLDCLFLVFVESRKLLLQNRKQCFILGAPLEEFVVSCTFFLLFCWVEPKESHRVEYNLQRILSDRIRYMDRGSKFKEYDGTLRIMTAQRKQQHGVSFNDTIEKTQGV</sequence>
<evidence type="ECO:0000313" key="7">
    <source>
        <dbReference type="Proteomes" id="UP000440732"/>
    </source>
</evidence>
<dbReference type="Proteomes" id="UP000440367">
    <property type="component" value="Unassembled WGS sequence"/>
</dbReference>
<proteinExistence type="predicted"/>
<dbReference type="AlphaFoldDB" id="A0A6A3TJ88"/>
<evidence type="ECO:0000313" key="1">
    <source>
        <dbReference type="EMBL" id="KAE9094459.1"/>
    </source>
</evidence>